<proteinExistence type="predicted"/>
<dbReference type="Gene3D" id="2.40.128.20">
    <property type="match status" value="1"/>
</dbReference>
<keyword evidence="3" id="KW-1185">Reference proteome</keyword>
<gene>
    <name evidence="2" type="ORF">DdX_08651</name>
</gene>
<dbReference type="PANTHER" id="PTHR15854">
    <property type="entry name" value="THAP4 PROTEIN"/>
    <property type="match status" value="1"/>
</dbReference>
<organism evidence="2 3">
    <name type="scientific">Ditylenchus destructor</name>
    <dbReference type="NCBI Taxonomy" id="166010"/>
    <lineage>
        <taxon>Eukaryota</taxon>
        <taxon>Metazoa</taxon>
        <taxon>Ecdysozoa</taxon>
        <taxon>Nematoda</taxon>
        <taxon>Chromadorea</taxon>
        <taxon>Rhabditida</taxon>
        <taxon>Tylenchina</taxon>
        <taxon>Tylenchomorpha</taxon>
        <taxon>Sphaerularioidea</taxon>
        <taxon>Anguinidae</taxon>
        <taxon>Anguininae</taxon>
        <taxon>Ditylenchus</taxon>
    </lineage>
</organism>
<sequence>MFVGASFSSSNKKCIDRDMNCYVWVAKEPQKCLNDENVVKFCKRSCQDCGNDTVLDIDPKYDIRNVPENLQKIAFLIGQWKSEFGGKADFPTIPKFTYGEKLEISLSRMMKTPVLNYTAFAWDNSDLKELHQENGFISGSRNSSVVSMNLIMSNGFVTIEEGEERMNSIRFRLRRIGRINFSRDLPVRKMVREWILLNETHLESRLLMATATHPMLLHTSIIYKKIYP</sequence>
<dbReference type="InterPro" id="IPR012674">
    <property type="entry name" value="Calycin"/>
</dbReference>
<evidence type="ECO:0000313" key="2">
    <source>
        <dbReference type="EMBL" id="KAI1714550.1"/>
    </source>
</evidence>
<dbReference type="SUPFAM" id="SSF50814">
    <property type="entry name" value="Lipocalins"/>
    <property type="match status" value="1"/>
</dbReference>
<accession>A0AAD4N826</accession>
<evidence type="ECO:0000313" key="3">
    <source>
        <dbReference type="Proteomes" id="UP001201812"/>
    </source>
</evidence>
<evidence type="ECO:0000259" key="1">
    <source>
        <dbReference type="Pfam" id="PF08768"/>
    </source>
</evidence>
<comment type="caution">
    <text evidence="2">The sequence shown here is derived from an EMBL/GenBank/DDBJ whole genome shotgun (WGS) entry which is preliminary data.</text>
</comment>
<dbReference type="EMBL" id="JAKKPZ010000013">
    <property type="protein sequence ID" value="KAI1714550.1"/>
    <property type="molecule type" value="Genomic_DNA"/>
</dbReference>
<protein>
    <submittedName>
        <fullName evidence="2">THAP domain-containing protein 4</fullName>
    </submittedName>
</protein>
<dbReference type="CDD" id="cd07828">
    <property type="entry name" value="lipocalin_heme-bd-THAP4-like"/>
    <property type="match status" value="1"/>
</dbReference>
<dbReference type="InterPro" id="IPR045165">
    <property type="entry name" value="Nitrobindin"/>
</dbReference>
<dbReference type="InterPro" id="IPR014878">
    <property type="entry name" value="THAP4-like_heme-bd"/>
</dbReference>
<dbReference type="AlphaFoldDB" id="A0AAD4N826"/>
<dbReference type="Proteomes" id="UP001201812">
    <property type="component" value="Unassembled WGS sequence"/>
</dbReference>
<name>A0AAD4N826_9BILA</name>
<reference evidence="2" key="1">
    <citation type="submission" date="2022-01" db="EMBL/GenBank/DDBJ databases">
        <title>Genome Sequence Resource for Two Populations of Ditylenchus destructor, the Migratory Endoparasitic Phytonematode.</title>
        <authorList>
            <person name="Zhang H."/>
            <person name="Lin R."/>
            <person name="Xie B."/>
        </authorList>
    </citation>
    <scope>NUCLEOTIDE SEQUENCE</scope>
    <source>
        <strain evidence="2">BazhouSP</strain>
    </source>
</reference>
<dbReference type="PANTHER" id="PTHR15854:SF2">
    <property type="entry name" value="MARVEL DOMAIN-CONTAINING PROTEIN-RELATED"/>
    <property type="match status" value="1"/>
</dbReference>
<feature type="domain" description="THAP4-like heme-binding" evidence="1">
    <location>
        <begin position="69"/>
        <end position="225"/>
    </location>
</feature>
<dbReference type="Pfam" id="PF08768">
    <property type="entry name" value="THAP4_heme-bd"/>
    <property type="match status" value="1"/>
</dbReference>